<evidence type="ECO:0000256" key="5">
    <source>
        <dbReference type="ARBA" id="ARBA00022777"/>
    </source>
</evidence>
<dbReference type="FunFam" id="3.30.420.40:FF:000220">
    <property type="entry name" value="D-ribulose kinase"/>
    <property type="match status" value="1"/>
</dbReference>
<evidence type="ECO:0000256" key="6">
    <source>
        <dbReference type="ARBA" id="ARBA00022840"/>
    </source>
</evidence>
<evidence type="ECO:0000256" key="1">
    <source>
        <dbReference type="ARBA" id="ARBA00001968"/>
    </source>
</evidence>
<accession>A0A9D4ZZM3</accession>
<dbReference type="AlphaFoldDB" id="A0A9D4ZZM3"/>
<feature type="domain" description="Carbohydrate kinase FGGY N-terminal" evidence="10">
    <location>
        <begin position="92"/>
        <end position="321"/>
    </location>
</feature>
<evidence type="ECO:0000313" key="13">
    <source>
        <dbReference type="Proteomes" id="UP001058974"/>
    </source>
</evidence>
<dbReference type="GO" id="GO:0005829">
    <property type="term" value="C:cytosol"/>
    <property type="evidence" value="ECO:0007669"/>
    <property type="project" value="TreeGrafter"/>
</dbReference>
<keyword evidence="5 12" id="KW-0418">Kinase</keyword>
<keyword evidence="3" id="KW-0808">Transferase</keyword>
<evidence type="ECO:0000256" key="7">
    <source>
        <dbReference type="ARBA" id="ARBA00051146"/>
    </source>
</evidence>
<dbReference type="GO" id="GO:0005524">
    <property type="term" value="F:ATP binding"/>
    <property type="evidence" value="ECO:0007669"/>
    <property type="project" value="UniProtKB-KW"/>
</dbReference>
<dbReference type="SUPFAM" id="SSF53067">
    <property type="entry name" value="Actin-like ATPase domain"/>
    <property type="match status" value="2"/>
</dbReference>
<dbReference type="PIRSF" id="PIRSF000538">
    <property type="entry name" value="GlpK"/>
    <property type="match status" value="1"/>
</dbReference>
<dbReference type="InterPro" id="IPR018484">
    <property type="entry name" value="FGGY_N"/>
</dbReference>
<keyword evidence="6" id="KW-0067">ATP-binding</keyword>
<dbReference type="CDD" id="cd07783">
    <property type="entry name" value="ASKHA_NBD_FGGY_SePSK_AtXK1-like"/>
    <property type="match status" value="1"/>
</dbReference>
<dbReference type="InterPro" id="IPR043129">
    <property type="entry name" value="ATPase_NBD"/>
</dbReference>
<comment type="similarity">
    <text evidence="2">Belongs to the FGGY kinase family.</text>
</comment>
<evidence type="ECO:0000256" key="3">
    <source>
        <dbReference type="ARBA" id="ARBA00022679"/>
    </source>
</evidence>
<dbReference type="Gramene" id="Psat07G0421200-T1">
    <property type="protein sequence ID" value="KAI5388433.1"/>
    <property type="gene ID" value="KIW84_074212"/>
</dbReference>
<evidence type="ECO:0000259" key="10">
    <source>
        <dbReference type="Pfam" id="PF00370"/>
    </source>
</evidence>
<dbReference type="GO" id="GO:0004856">
    <property type="term" value="F:D-xylulokinase activity"/>
    <property type="evidence" value="ECO:0007669"/>
    <property type="project" value="TreeGrafter"/>
</dbReference>
<feature type="domain" description="Carbohydrate kinase FGGY C-terminal" evidence="11">
    <location>
        <begin position="357"/>
        <end position="506"/>
    </location>
</feature>
<evidence type="ECO:0000256" key="2">
    <source>
        <dbReference type="ARBA" id="ARBA00009156"/>
    </source>
</evidence>
<evidence type="ECO:0000259" key="11">
    <source>
        <dbReference type="Pfam" id="PF02782"/>
    </source>
</evidence>
<name>A0A9D4ZZM3_PEA</name>
<comment type="caution">
    <text evidence="12">The sequence shown here is derived from an EMBL/GenBank/DDBJ whole genome shotgun (WGS) entry which is preliminary data.</text>
</comment>
<comment type="catalytic activity">
    <reaction evidence="7">
        <text>D-ribulose + ATP = D-ribulose 5-phosphate + ADP + H(+)</text>
        <dbReference type="Rhea" id="RHEA:17601"/>
        <dbReference type="ChEBI" id="CHEBI:15378"/>
        <dbReference type="ChEBI" id="CHEBI:17173"/>
        <dbReference type="ChEBI" id="CHEBI:30616"/>
        <dbReference type="ChEBI" id="CHEBI:58121"/>
        <dbReference type="ChEBI" id="CHEBI:456216"/>
        <dbReference type="EC" id="2.7.1.47"/>
    </reaction>
</comment>
<protein>
    <recommendedName>
        <fullName evidence="9">D-ribulose kinase</fullName>
        <ecNumber evidence="8">2.7.1.47</ecNumber>
    </recommendedName>
</protein>
<evidence type="ECO:0000313" key="12">
    <source>
        <dbReference type="EMBL" id="KAI5388433.1"/>
    </source>
</evidence>
<proteinExistence type="inferred from homology"/>
<dbReference type="OrthoDB" id="10262702at2759"/>
<dbReference type="PANTHER" id="PTHR10196:SF80">
    <property type="entry name" value="D-RIBULOSE KINASE"/>
    <property type="match status" value="1"/>
</dbReference>
<reference evidence="12 13" key="1">
    <citation type="journal article" date="2022" name="Nat. Genet.">
        <title>Improved pea reference genome and pan-genome highlight genomic features and evolutionary characteristics.</title>
        <authorList>
            <person name="Yang T."/>
            <person name="Liu R."/>
            <person name="Luo Y."/>
            <person name="Hu S."/>
            <person name="Wang D."/>
            <person name="Wang C."/>
            <person name="Pandey M.K."/>
            <person name="Ge S."/>
            <person name="Xu Q."/>
            <person name="Li N."/>
            <person name="Li G."/>
            <person name="Huang Y."/>
            <person name="Saxena R.K."/>
            <person name="Ji Y."/>
            <person name="Li M."/>
            <person name="Yan X."/>
            <person name="He Y."/>
            <person name="Liu Y."/>
            <person name="Wang X."/>
            <person name="Xiang C."/>
            <person name="Varshney R.K."/>
            <person name="Ding H."/>
            <person name="Gao S."/>
            <person name="Zong X."/>
        </authorList>
    </citation>
    <scope>NUCLEOTIDE SEQUENCE [LARGE SCALE GENOMIC DNA]</scope>
    <source>
        <strain evidence="12 13">cv. Zhongwan 6</strain>
    </source>
</reference>
<dbReference type="Proteomes" id="UP001058974">
    <property type="component" value="Chromosome 7"/>
</dbReference>
<dbReference type="FunFam" id="3.30.420.40:FF:000180">
    <property type="entry name" value="D-ribulose kinase isoform X1"/>
    <property type="match status" value="1"/>
</dbReference>
<gene>
    <name evidence="12" type="ORF">KIW84_074212</name>
</gene>
<dbReference type="EMBL" id="JAMSHJ010000007">
    <property type="protein sequence ID" value="KAI5388433.1"/>
    <property type="molecule type" value="Genomic_DNA"/>
</dbReference>
<dbReference type="PANTHER" id="PTHR10196">
    <property type="entry name" value="SUGAR KINASE"/>
    <property type="match status" value="1"/>
</dbReference>
<evidence type="ECO:0000256" key="8">
    <source>
        <dbReference type="ARBA" id="ARBA00066370"/>
    </source>
</evidence>
<dbReference type="GO" id="GO:0005997">
    <property type="term" value="P:xylulose metabolic process"/>
    <property type="evidence" value="ECO:0007669"/>
    <property type="project" value="TreeGrafter"/>
</dbReference>
<organism evidence="12 13">
    <name type="scientific">Pisum sativum</name>
    <name type="common">Garden pea</name>
    <name type="synonym">Lathyrus oleraceus</name>
    <dbReference type="NCBI Taxonomy" id="3888"/>
    <lineage>
        <taxon>Eukaryota</taxon>
        <taxon>Viridiplantae</taxon>
        <taxon>Streptophyta</taxon>
        <taxon>Embryophyta</taxon>
        <taxon>Tracheophyta</taxon>
        <taxon>Spermatophyta</taxon>
        <taxon>Magnoliopsida</taxon>
        <taxon>eudicotyledons</taxon>
        <taxon>Gunneridae</taxon>
        <taxon>Pentapetalae</taxon>
        <taxon>rosids</taxon>
        <taxon>fabids</taxon>
        <taxon>Fabales</taxon>
        <taxon>Fabaceae</taxon>
        <taxon>Papilionoideae</taxon>
        <taxon>50 kb inversion clade</taxon>
        <taxon>NPAAA clade</taxon>
        <taxon>Hologalegina</taxon>
        <taxon>IRL clade</taxon>
        <taxon>Fabeae</taxon>
        <taxon>Lathyrus</taxon>
    </lineage>
</organism>
<keyword evidence="13" id="KW-1185">Reference proteome</keyword>
<dbReference type="Pfam" id="PF02782">
    <property type="entry name" value="FGGY_C"/>
    <property type="match status" value="1"/>
</dbReference>
<evidence type="ECO:0000256" key="9">
    <source>
        <dbReference type="ARBA" id="ARBA00072590"/>
    </source>
</evidence>
<dbReference type="InterPro" id="IPR000577">
    <property type="entry name" value="Carb_kinase_FGGY"/>
</dbReference>
<comment type="cofactor">
    <cofactor evidence="1">
        <name>a divalent metal cation</name>
        <dbReference type="ChEBI" id="CHEBI:60240"/>
    </cofactor>
</comment>
<dbReference type="Gene3D" id="3.30.420.40">
    <property type="match status" value="2"/>
</dbReference>
<evidence type="ECO:0000256" key="4">
    <source>
        <dbReference type="ARBA" id="ARBA00022741"/>
    </source>
</evidence>
<dbReference type="Gramene" id="Psat7g182480.1">
    <property type="protein sequence ID" value="Psat7g182480.1.cds"/>
    <property type="gene ID" value="Psat7g182480"/>
</dbReference>
<dbReference type="GO" id="GO:0019150">
    <property type="term" value="F:D-ribulokinase activity"/>
    <property type="evidence" value="ECO:0007669"/>
    <property type="project" value="UniProtKB-EC"/>
</dbReference>
<dbReference type="InterPro" id="IPR018485">
    <property type="entry name" value="FGGY_C"/>
</dbReference>
<dbReference type="EC" id="2.7.1.47" evidence="8"/>
<sequence>MTFSRTTGKRAYFILRGVTLPPLFPKSPYPHGYKHTMVGAISVTHPASTILSSRTYSRKRGNILLSGNKPRTVSMSLRNGNSNKQQLERERLYLGLDFGTSGARFAVIDIGGTIQAEAKRHYPLYSNGESRDWVRSWKETLFLLLEDIPLNLRKHIVSISIDGTSATTIIVDSDTGEPLWRPFLYNESCPEVLPAVKSIAPPNHTVCSATSTLCKLVSWWNRGGLNEKSALLLHQADWLLWLLHGKLGVSDYNNALKVGYDPEADSYPSWLISQPYSHLLPSVVAPGTPIACLKEELRNKFGFQKECVVCTGTTDSIAAFLAARVTQPGKAVTSLGSTLAIKLLSNTRVEDSRFGVYSHRLDDKWLVGGASNTGGAVLRQLFTDDQLKKLSEQINPSQISLLDYYPLPKAGERFPIADPDLAPRLLPRPENDAEYLHGILESIARIEAKGYGLLKELGATAVDQVFTAGGGANNEKWTQIRERVLGLPVSRANQTEAAYGTALLAIKGDQQNIL</sequence>
<keyword evidence="4" id="KW-0547">Nucleotide-binding</keyword>
<dbReference type="Pfam" id="PF00370">
    <property type="entry name" value="FGGY_N"/>
    <property type="match status" value="1"/>
</dbReference>